<feature type="region of interest" description="Disordered" evidence="1">
    <location>
        <begin position="38"/>
        <end position="58"/>
    </location>
</feature>
<feature type="non-terminal residue" evidence="2">
    <location>
        <position position="140"/>
    </location>
</feature>
<evidence type="ECO:0000313" key="2">
    <source>
        <dbReference type="EMBL" id="SVD69182.1"/>
    </source>
</evidence>
<accession>A0A382XDN3</accession>
<protein>
    <submittedName>
        <fullName evidence="2">Uncharacterized protein</fullName>
    </submittedName>
</protein>
<reference evidence="2" key="1">
    <citation type="submission" date="2018-05" db="EMBL/GenBank/DDBJ databases">
        <authorList>
            <person name="Lanie J.A."/>
            <person name="Ng W.-L."/>
            <person name="Kazmierczak K.M."/>
            <person name="Andrzejewski T.M."/>
            <person name="Davidsen T.M."/>
            <person name="Wayne K.J."/>
            <person name="Tettelin H."/>
            <person name="Glass J.I."/>
            <person name="Rusch D."/>
            <person name="Podicherti R."/>
            <person name="Tsui H.-C.T."/>
            <person name="Winkler M.E."/>
        </authorList>
    </citation>
    <scope>NUCLEOTIDE SEQUENCE</scope>
</reference>
<gene>
    <name evidence="2" type="ORF">METZ01_LOCUS422036</name>
</gene>
<dbReference type="EMBL" id="UINC01166950">
    <property type="protein sequence ID" value="SVD69182.1"/>
    <property type="molecule type" value="Genomic_DNA"/>
</dbReference>
<feature type="non-terminal residue" evidence="2">
    <location>
        <position position="1"/>
    </location>
</feature>
<sequence length="140" mass="16139">VRSLEQRLSWPSCRYRTTQFAVLPALFFFLALVPNSGQGQAPQKVDRKPDPTPTDSVGHATLQAWEEELWLTLLDRKDSFEGQFSDRGTLKRFTDLVDSKYLLDLLAFRFTPMESYDWYHRDQGFRWKGGSATTLDLASS</sequence>
<name>A0A382XDN3_9ZZZZ</name>
<evidence type="ECO:0000256" key="1">
    <source>
        <dbReference type="SAM" id="MobiDB-lite"/>
    </source>
</evidence>
<organism evidence="2">
    <name type="scientific">marine metagenome</name>
    <dbReference type="NCBI Taxonomy" id="408172"/>
    <lineage>
        <taxon>unclassified sequences</taxon>
        <taxon>metagenomes</taxon>
        <taxon>ecological metagenomes</taxon>
    </lineage>
</organism>
<dbReference type="AlphaFoldDB" id="A0A382XDN3"/>
<proteinExistence type="predicted"/>